<dbReference type="AlphaFoldDB" id="A0A7W8DJX9"/>
<keyword evidence="2" id="KW-0812">Transmembrane</keyword>
<accession>A0A7W8DJX9</accession>
<comment type="caution">
    <text evidence="3">The sequence shown here is derived from an EMBL/GenBank/DDBJ whole genome shotgun (WGS) entry which is preliminary data.</text>
</comment>
<proteinExistence type="predicted"/>
<evidence type="ECO:0000256" key="2">
    <source>
        <dbReference type="SAM" id="Phobius"/>
    </source>
</evidence>
<dbReference type="Pfam" id="PF08695">
    <property type="entry name" value="Coa1"/>
    <property type="match status" value="1"/>
</dbReference>
<protein>
    <recommendedName>
        <fullName evidence="5">Cytochrome oxidase complex assembly protein 1</fullName>
    </recommendedName>
</protein>
<dbReference type="InterPro" id="IPR014807">
    <property type="entry name" value="Coa1"/>
</dbReference>
<organism evidence="3 4">
    <name type="scientific">Prosthecobacter vanneervenii</name>
    <dbReference type="NCBI Taxonomy" id="48466"/>
    <lineage>
        <taxon>Bacteria</taxon>
        <taxon>Pseudomonadati</taxon>
        <taxon>Verrucomicrobiota</taxon>
        <taxon>Verrucomicrobiia</taxon>
        <taxon>Verrucomicrobiales</taxon>
        <taxon>Verrucomicrobiaceae</taxon>
        <taxon>Prosthecobacter</taxon>
    </lineage>
</organism>
<keyword evidence="2" id="KW-1133">Transmembrane helix</keyword>
<evidence type="ECO:0000313" key="3">
    <source>
        <dbReference type="EMBL" id="MBB5032644.1"/>
    </source>
</evidence>
<dbReference type="Proteomes" id="UP000590740">
    <property type="component" value="Unassembled WGS sequence"/>
</dbReference>
<evidence type="ECO:0008006" key="5">
    <source>
        <dbReference type="Google" id="ProtNLM"/>
    </source>
</evidence>
<name>A0A7W8DJX9_9BACT</name>
<feature type="region of interest" description="Disordered" evidence="1">
    <location>
        <begin position="1"/>
        <end position="21"/>
    </location>
</feature>
<gene>
    <name evidence="3" type="ORF">HNQ65_002226</name>
</gene>
<sequence length="157" mass="16505">MDSLPHPPPPPSPFPAPPPALTPAGKASGGKWVLLGCGGCLGLILVSVVISFGVYFLAMGFIQKSDVYTEALKRVENSSEVRKELGTPMAPGWSFSGSANYNNGVGNADFTLPVRGPKAEGTLRVKAHKASKAAAWEYSTLEVELPDGKKLDLRTGP</sequence>
<evidence type="ECO:0000313" key="4">
    <source>
        <dbReference type="Proteomes" id="UP000590740"/>
    </source>
</evidence>
<reference evidence="3 4" key="1">
    <citation type="submission" date="2020-08" db="EMBL/GenBank/DDBJ databases">
        <title>Genomic Encyclopedia of Type Strains, Phase IV (KMG-IV): sequencing the most valuable type-strain genomes for metagenomic binning, comparative biology and taxonomic classification.</title>
        <authorList>
            <person name="Goeker M."/>
        </authorList>
    </citation>
    <scope>NUCLEOTIDE SEQUENCE [LARGE SCALE GENOMIC DNA]</scope>
    <source>
        <strain evidence="3 4">DSM 12252</strain>
    </source>
</reference>
<feature type="transmembrane region" description="Helical" evidence="2">
    <location>
        <begin position="32"/>
        <end position="58"/>
    </location>
</feature>
<evidence type="ECO:0000256" key="1">
    <source>
        <dbReference type="SAM" id="MobiDB-lite"/>
    </source>
</evidence>
<dbReference type="EMBL" id="JACHIG010000004">
    <property type="protein sequence ID" value="MBB5032644.1"/>
    <property type="molecule type" value="Genomic_DNA"/>
</dbReference>
<dbReference type="RefSeq" id="WP_184339565.1">
    <property type="nucleotide sequence ID" value="NZ_JACHIG010000004.1"/>
</dbReference>
<keyword evidence="4" id="KW-1185">Reference proteome</keyword>
<keyword evidence="2" id="KW-0472">Membrane</keyword>